<dbReference type="AlphaFoldDB" id="A0A6J7FUH8"/>
<evidence type="ECO:0000313" key="2">
    <source>
        <dbReference type="EMBL" id="CAB4897055.1"/>
    </source>
</evidence>
<name>A0A6J7FUH8_9ZZZZ</name>
<dbReference type="Pfam" id="PF09348">
    <property type="entry name" value="DUF1990"/>
    <property type="match status" value="1"/>
</dbReference>
<dbReference type="InterPro" id="IPR018960">
    <property type="entry name" value="DUF1990"/>
</dbReference>
<protein>
    <submittedName>
        <fullName evidence="2">Unannotated protein</fullName>
    </submittedName>
</protein>
<organism evidence="2">
    <name type="scientific">freshwater metagenome</name>
    <dbReference type="NCBI Taxonomy" id="449393"/>
    <lineage>
        <taxon>unclassified sequences</taxon>
        <taxon>metagenomes</taxon>
        <taxon>ecological metagenomes</taxon>
    </lineage>
</organism>
<accession>A0A6J7FUH8</accession>
<gene>
    <name evidence="2" type="ORF">UFOPK3516_00742</name>
</gene>
<sequence length="233" mass="25480">MTRRRSTFQDEAVSYAAVGATAADDVLAYPPRGFRSAATQWHIGSGAERFDWCEENLLSWRMIDAAGFRLEHVKRASADGYTTAGESASHASGAGEVVYARDGRSFITPGDVVTITWGRGGRRERHFRVVAVNRELNMASVTLGTLDTEPFVGEFLIGIEYRPDGTVWSKVVQVVAPGSLRTSRFFFPGILAILSRVRTRIARGLNPARVAHARETVTDAHATEVTPRNAEGV</sequence>
<feature type="domain" description="DUF1990" evidence="1">
    <location>
        <begin position="14"/>
        <end position="180"/>
    </location>
</feature>
<reference evidence="2" key="1">
    <citation type="submission" date="2020-05" db="EMBL/GenBank/DDBJ databases">
        <authorList>
            <person name="Chiriac C."/>
            <person name="Salcher M."/>
            <person name="Ghai R."/>
            <person name="Kavagutti S V."/>
        </authorList>
    </citation>
    <scope>NUCLEOTIDE SEQUENCE</scope>
</reference>
<dbReference type="EMBL" id="CAFBMB010000043">
    <property type="protein sequence ID" value="CAB4897055.1"/>
    <property type="molecule type" value="Genomic_DNA"/>
</dbReference>
<proteinExistence type="predicted"/>
<evidence type="ECO:0000259" key="1">
    <source>
        <dbReference type="Pfam" id="PF09348"/>
    </source>
</evidence>